<keyword evidence="2" id="KW-1185">Reference proteome</keyword>
<protein>
    <recommendedName>
        <fullName evidence="3">Dystroglycan-like</fullName>
    </recommendedName>
</protein>
<organism evidence="1 2">
    <name type="scientific">Dorcoceras hygrometricum</name>
    <dbReference type="NCBI Taxonomy" id="472368"/>
    <lineage>
        <taxon>Eukaryota</taxon>
        <taxon>Viridiplantae</taxon>
        <taxon>Streptophyta</taxon>
        <taxon>Embryophyta</taxon>
        <taxon>Tracheophyta</taxon>
        <taxon>Spermatophyta</taxon>
        <taxon>Magnoliopsida</taxon>
        <taxon>eudicotyledons</taxon>
        <taxon>Gunneridae</taxon>
        <taxon>Pentapetalae</taxon>
        <taxon>asterids</taxon>
        <taxon>lamiids</taxon>
        <taxon>Lamiales</taxon>
        <taxon>Gesneriaceae</taxon>
        <taxon>Didymocarpoideae</taxon>
        <taxon>Trichosporeae</taxon>
        <taxon>Loxocarpinae</taxon>
        <taxon>Dorcoceras</taxon>
    </lineage>
</organism>
<reference evidence="1 2" key="1">
    <citation type="journal article" date="2015" name="Proc. Natl. Acad. Sci. U.S.A.">
        <title>The resurrection genome of Boea hygrometrica: A blueprint for survival of dehydration.</title>
        <authorList>
            <person name="Xiao L."/>
            <person name="Yang G."/>
            <person name="Zhang L."/>
            <person name="Yang X."/>
            <person name="Zhao S."/>
            <person name="Ji Z."/>
            <person name="Zhou Q."/>
            <person name="Hu M."/>
            <person name="Wang Y."/>
            <person name="Chen M."/>
            <person name="Xu Y."/>
            <person name="Jin H."/>
            <person name="Xiao X."/>
            <person name="Hu G."/>
            <person name="Bao F."/>
            <person name="Hu Y."/>
            <person name="Wan P."/>
            <person name="Li L."/>
            <person name="Deng X."/>
            <person name="Kuang T."/>
            <person name="Xiang C."/>
            <person name="Zhu J.K."/>
            <person name="Oliver M.J."/>
            <person name="He Y."/>
        </authorList>
    </citation>
    <scope>NUCLEOTIDE SEQUENCE [LARGE SCALE GENOMIC DNA]</scope>
    <source>
        <strain evidence="2">cv. XS01</strain>
    </source>
</reference>
<name>A0A2Z7BN07_9LAMI</name>
<evidence type="ECO:0000313" key="2">
    <source>
        <dbReference type="Proteomes" id="UP000250235"/>
    </source>
</evidence>
<accession>A0A2Z7BN07</accession>
<dbReference type="AlphaFoldDB" id="A0A2Z7BN07"/>
<evidence type="ECO:0000313" key="1">
    <source>
        <dbReference type="EMBL" id="KZV35859.1"/>
    </source>
</evidence>
<proteinExistence type="predicted"/>
<evidence type="ECO:0008006" key="3">
    <source>
        <dbReference type="Google" id="ProtNLM"/>
    </source>
</evidence>
<gene>
    <name evidence="1" type="ORF">F511_37138</name>
</gene>
<dbReference type="Proteomes" id="UP000250235">
    <property type="component" value="Unassembled WGS sequence"/>
</dbReference>
<dbReference type="OrthoDB" id="2011474at2759"/>
<sequence length="811" mass="90283">MASSLISSSHHIDFDSVFGMDDAGLVQMFESLIATGLKEFLGCPAIIYEAALTEFFANGSVRDGLVVSTIGGTVIEISEEMFATSLELSTEGLTDFSEVPKDLVFDARSLFSVSKEQVSASCLKKELKIEYGLLHDILAKTIFVKAGSFDAVTRERFMLMTAITFDVKVNWNSLLFGILKEMVTPGSRQAKGYAIQICVLLKNIPGLELGESRAFPVPRNLNEKTVDRYVVINEKVGGEEITDSPKLKKTPAKKVLSKKRPAVDVEVAPVVKKKRTVAPLPPAIAFGKAASARSYNWYQSQGSFDAVTRERFMLMTAITFDVKVNWNSLLFGILKEMVTPGSRQAKGYAIQICVLLKNIPGLELGESRAFPVPRVLNEKTVHRYVVINEKVGGEEITDSPKLKKTPAKKALSKKRPAVDAEVAPMVKNKRTTKGKPVAVEIVAVAQEAVPLQIVEGAVDAPVEQSPVPKRKIQKRKRSFKKLATINIEEMSKKEEKVLYWGETETIHVALNRKIYILLKYREVLVRKFLESWKQNFVPGEGSSATDLKVISMLSDLHLSVLEELKEQVLAHGLTWTKTCSSKIFEGSPRDRGAVIARNNTNTPSNCWIRTMIRVDGVWTVEPCCDQWVKIPRPIVLKEVPRQCSYVDTLPTVSKFFKILRKRWADICIEAVEFFVSGRLLQVGSINFCRSLSVDEPAYRVAPRQSPVFALRVSQFCTVFIDYSLFSRLPTEDILRFLGSIALERTVLRSVHVPTLSADNTDEQMDIDLSDDSSLHFDENDDATVSISLPAAPIPDVTKATRSADSQHVQFP</sequence>
<dbReference type="EMBL" id="KV004007">
    <property type="protein sequence ID" value="KZV35859.1"/>
    <property type="molecule type" value="Genomic_DNA"/>
</dbReference>